<dbReference type="SMART" id="SM00034">
    <property type="entry name" value="CLECT"/>
    <property type="match status" value="1"/>
</dbReference>
<name>A0ABN9GCS1_9NEOB</name>
<evidence type="ECO:0000313" key="3">
    <source>
        <dbReference type="EMBL" id="CAI9607213.1"/>
    </source>
</evidence>
<gene>
    <name evidence="3" type="ORF">SPARVUS_LOCUS13913890</name>
</gene>
<evidence type="ECO:0000313" key="4">
    <source>
        <dbReference type="Proteomes" id="UP001162483"/>
    </source>
</evidence>
<dbReference type="PANTHER" id="PTHR22803">
    <property type="entry name" value="MANNOSE, PHOSPHOLIPASE, LECTIN RECEPTOR RELATED"/>
    <property type="match status" value="1"/>
</dbReference>
<dbReference type="InterPro" id="IPR016187">
    <property type="entry name" value="CTDL_fold"/>
</dbReference>
<comment type="caution">
    <text evidence="3">The sequence shown here is derived from an EMBL/GenBank/DDBJ whole genome shotgun (WGS) entry which is preliminary data.</text>
</comment>
<evidence type="ECO:0000256" key="1">
    <source>
        <dbReference type="ARBA" id="ARBA00023157"/>
    </source>
</evidence>
<dbReference type="PROSITE" id="PS00615">
    <property type="entry name" value="C_TYPE_LECTIN_1"/>
    <property type="match status" value="1"/>
</dbReference>
<keyword evidence="4" id="KW-1185">Reference proteome</keyword>
<proteinExistence type="predicted"/>
<reference evidence="3" key="1">
    <citation type="submission" date="2023-05" db="EMBL/GenBank/DDBJ databases">
        <authorList>
            <person name="Stuckert A."/>
        </authorList>
    </citation>
    <scope>NUCLEOTIDE SEQUENCE</scope>
</reference>
<keyword evidence="1" id="KW-1015">Disulfide bond</keyword>
<accession>A0ABN9GCS1</accession>
<dbReference type="PROSITE" id="PS50041">
    <property type="entry name" value="C_TYPE_LECTIN_2"/>
    <property type="match status" value="1"/>
</dbReference>
<dbReference type="Pfam" id="PF00059">
    <property type="entry name" value="Lectin_C"/>
    <property type="match status" value="1"/>
</dbReference>
<dbReference type="Gene3D" id="3.10.100.10">
    <property type="entry name" value="Mannose-Binding Protein A, subunit A"/>
    <property type="match status" value="1"/>
</dbReference>
<dbReference type="InterPro" id="IPR050111">
    <property type="entry name" value="C-type_lectin/snaclec_domain"/>
</dbReference>
<dbReference type="InterPro" id="IPR018378">
    <property type="entry name" value="C-type_lectin_CS"/>
</dbReference>
<sequence>MCLNREAHLVIVNNEAEQNFLLDKYAKQFTWIGLTDVDTDGTFKWIDGTGLPYNYWGNGEPNGGTKENCVCLFREGKWNDYGCHINSNAICEKRLL</sequence>
<feature type="domain" description="C-type lectin" evidence="2">
    <location>
        <begin position="1"/>
        <end position="92"/>
    </location>
</feature>
<dbReference type="SUPFAM" id="SSF56436">
    <property type="entry name" value="C-type lectin-like"/>
    <property type="match status" value="1"/>
</dbReference>
<dbReference type="Proteomes" id="UP001162483">
    <property type="component" value="Unassembled WGS sequence"/>
</dbReference>
<dbReference type="EMBL" id="CATNWA010018419">
    <property type="protein sequence ID" value="CAI9607213.1"/>
    <property type="molecule type" value="Genomic_DNA"/>
</dbReference>
<evidence type="ECO:0000259" key="2">
    <source>
        <dbReference type="PROSITE" id="PS50041"/>
    </source>
</evidence>
<dbReference type="InterPro" id="IPR001304">
    <property type="entry name" value="C-type_lectin-like"/>
</dbReference>
<protein>
    <recommendedName>
        <fullName evidence="2">C-type lectin domain-containing protein</fullName>
    </recommendedName>
</protein>
<dbReference type="InterPro" id="IPR016186">
    <property type="entry name" value="C-type_lectin-like/link_sf"/>
</dbReference>
<organism evidence="3 4">
    <name type="scientific">Staurois parvus</name>
    <dbReference type="NCBI Taxonomy" id="386267"/>
    <lineage>
        <taxon>Eukaryota</taxon>
        <taxon>Metazoa</taxon>
        <taxon>Chordata</taxon>
        <taxon>Craniata</taxon>
        <taxon>Vertebrata</taxon>
        <taxon>Euteleostomi</taxon>
        <taxon>Amphibia</taxon>
        <taxon>Batrachia</taxon>
        <taxon>Anura</taxon>
        <taxon>Neobatrachia</taxon>
        <taxon>Ranoidea</taxon>
        <taxon>Ranidae</taxon>
        <taxon>Staurois</taxon>
    </lineage>
</organism>